<dbReference type="Proteomes" id="UP000320235">
    <property type="component" value="Unassembled WGS sequence"/>
</dbReference>
<dbReference type="EMBL" id="VFPE01000003">
    <property type="protein sequence ID" value="TQM25117.1"/>
    <property type="molecule type" value="Genomic_DNA"/>
</dbReference>
<dbReference type="RefSeq" id="WP_141894864.1">
    <property type="nucleotide sequence ID" value="NZ_BAABLH010000002.1"/>
</dbReference>
<gene>
    <name evidence="1" type="ORF">FB391_2576</name>
</gene>
<evidence type="ECO:0000313" key="2">
    <source>
        <dbReference type="Proteomes" id="UP000320235"/>
    </source>
</evidence>
<reference evidence="1 2" key="1">
    <citation type="submission" date="2019-06" db="EMBL/GenBank/DDBJ databases">
        <title>Sequencing the genomes of 1000 actinobacteria strains.</title>
        <authorList>
            <person name="Klenk H.-P."/>
        </authorList>
    </citation>
    <scope>NUCLEOTIDE SEQUENCE [LARGE SCALE GENOMIC DNA]</scope>
    <source>
        <strain evidence="1 2">DSM 105492</strain>
    </source>
</reference>
<sequence length="122" mass="13114">MTATITRLSDGATTTPDMFALPYEIVDESRNVETDLIGGGMAITLVPPRPAAGELTLIYATETDARAARQLHRARSAFTLDDTENPAAGMTYAIGRGGVRLALDEATQDAWVLTVSFREVEL</sequence>
<evidence type="ECO:0000313" key="1">
    <source>
        <dbReference type="EMBL" id="TQM25117.1"/>
    </source>
</evidence>
<proteinExistence type="predicted"/>
<keyword evidence="2" id="KW-1185">Reference proteome</keyword>
<name>A0A543EU62_9MICO</name>
<organism evidence="1 2">
    <name type="scientific">Microbacterium kyungheense</name>
    <dbReference type="NCBI Taxonomy" id="1263636"/>
    <lineage>
        <taxon>Bacteria</taxon>
        <taxon>Bacillati</taxon>
        <taxon>Actinomycetota</taxon>
        <taxon>Actinomycetes</taxon>
        <taxon>Micrococcales</taxon>
        <taxon>Microbacteriaceae</taxon>
        <taxon>Microbacterium</taxon>
    </lineage>
</organism>
<dbReference type="AlphaFoldDB" id="A0A543EU62"/>
<dbReference type="OrthoDB" id="5072686at2"/>
<accession>A0A543EU62</accession>
<protein>
    <submittedName>
        <fullName evidence="1">Uncharacterized protein</fullName>
    </submittedName>
</protein>
<comment type="caution">
    <text evidence="1">The sequence shown here is derived from an EMBL/GenBank/DDBJ whole genome shotgun (WGS) entry which is preliminary data.</text>
</comment>